<keyword evidence="4" id="KW-1185">Reference proteome</keyword>
<evidence type="ECO:0000259" key="2">
    <source>
        <dbReference type="SMART" id="SM00642"/>
    </source>
</evidence>
<dbReference type="GO" id="GO:0051060">
    <property type="term" value="F:pullulanase activity"/>
    <property type="evidence" value="ECO:0007669"/>
    <property type="project" value="UniProtKB-EC"/>
</dbReference>
<keyword evidence="3" id="KW-0378">Hydrolase</keyword>
<dbReference type="EC" id="3.2.1.41" evidence="3"/>
<dbReference type="InterPro" id="IPR011840">
    <property type="entry name" value="PulA_typeI"/>
</dbReference>
<proteinExistence type="inferred from homology"/>
<dbReference type="SMART" id="SM00642">
    <property type="entry name" value="Aamy"/>
    <property type="match status" value="1"/>
</dbReference>
<dbReference type="AlphaFoldDB" id="A0A087BT94"/>
<name>A0A087BT94_9BIFI</name>
<comment type="similarity">
    <text evidence="1">Belongs to the glycosyl hydrolase 13 family.</text>
</comment>
<dbReference type="Proteomes" id="UP000029014">
    <property type="component" value="Unassembled WGS sequence"/>
</dbReference>
<dbReference type="InterPro" id="IPR017853">
    <property type="entry name" value="GH"/>
</dbReference>
<reference evidence="3 4" key="1">
    <citation type="submission" date="2014-03" db="EMBL/GenBank/DDBJ databases">
        <title>Genomics of Bifidobacteria.</title>
        <authorList>
            <person name="Ventura M."/>
            <person name="Milani C."/>
            <person name="Lugli G.A."/>
        </authorList>
    </citation>
    <scope>NUCLEOTIDE SEQUENCE [LARGE SCALE GENOMIC DNA]</scope>
    <source>
        <strain evidence="3 4">LMG 11592</strain>
    </source>
</reference>
<dbReference type="Pfam" id="PF02922">
    <property type="entry name" value="CBM_48"/>
    <property type="match status" value="1"/>
</dbReference>
<dbReference type="RefSeq" id="WP_022861713.1">
    <property type="nucleotide sequence ID" value="NZ_JGZD01000001.1"/>
</dbReference>
<dbReference type="InterPro" id="IPR004193">
    <property type="entry name" value="Glyco_hydro_13_N"/>
</dbReference>
<feature type="domain" description="Glycosyl hydrolase family 13 catalytic" evidence="2">
    <location>
        <begin position="187"/>
        <end position="565"/>
    </location>
</feature>
<gene>
    <name evidence="3" type="ORF">BMIN_1145</name>
</gene>
<dbReference type="SUPFAM" id="SSF51445">
    <property type="entry name" value="(Trans)glycosidases"/>
    <property type="match status" value="1"/>
</dbReference>
<dbReference type="STRING" id="1693.BMIN_1145"/>
<dbReference type="Gene3D" id="3.20.20.80">
    <property type="entry name" value="Glycosidases"/>
    <property type="match status" value="1"/>
</dbReference>
<dbReference type="GO" id="GO:0005975">
    <property type="term" value="P:carbohydrate metabolic process"/>
    <property type="evidence" value="ECO:0007669"/>
    <property type="project" value="InterPro"/>
</dbReference>
<evidence type="ECO:0000313" key="3">
    <source>
        <dbReference type="EMBL" id="KFI74244.1"/>
    </source>
</evidence>
<dbReference type="Pfam" id="PF00128">
    <property type="entry name" value="Alpha-amylase"/>
    <property type="match status" value="1"/>
</dbReference>
<dbReference type="Gene3D" id="2.60.40.10">
    <property type="entry name" value="Immunoglobulins"/>
    <property type="match status" value="1"/>
</dbReference>
<dbReference type="eggNOG" id="COG1523">
    <property type="taxonomic scope" value="Bacteria"/>
</dbReference>
<dbReference type="SUPFAM" id="SSF81296">
    <property type="entry name" value="E set domains"/>
    <property type="match status" value="1"/>
</dbReference>
<dbReference type="PANTHER" id="PTHR43002">
    <property type="entry name" value="GLYCOGEN DEBRANCHING ENZYME"/>
    <property type="match status" value="1"/>
</dbReference>
<dbReference type="InterPro" id="IPR013783">
    <property type="entry name" value="Ig-like_fold"/>
</dbReference>
<evidence type="ECO:0000313" key="4">
    <source>
        <dbReference type="Proteomes" id="UP000029014"/>
    </source>
</evidence>
<protein>
    <submittedName>
        <fullName evidence="3">Pullulanase</fullName>
        <ecNumber evidence="3">3.2.1.41</ecNumber>
    </submittedName>
</protein>
<comment type="caution">
    <text evidence="3">The sequence shown here is derived from an EMBL/GenBank/DDBJ whole genome shotgun (WGS) entry which is preliminary data.</text>
</comment>
<dbReference type="CDD" id="cd11341">
    <property type="entry name" value="AmyAc_Pullulanase_LD-like"/>
    <property type="match status" value="1"/>
</dbReference>
<keyword evidence="3" id="KW-0326">Glycosidase</keyword>
<dbReference type="NCBIfam" id="TIGR02104">
    <property type="entry name" value="pulA_typeI"/>
    <property type="match status" value="1"/>
</dbReference>
<dbReference type="InterPro" id="IPR014756">
    <property type="entry name" value="Ig_E-set"/>
</dbReference>
<dbReference type="CDD" id="cd02860">
    <property type="entry name" value="E_set_Pullulanase"/>
    <property type="match status" value="1"/>
</dbReference>
<organism evidence="3 4">
    <name type="scientific">Bifidobacterium minimum</name>
    <dbReference type="NCBI Taxonomy" id="1693"/>
    <lineage>
        <taxon>Bacteria</taxon>
        <taxon>Bacillati</taxon>
        <taxon>Actinomycetota</taxon>
        <taxon>Actinomycetes</taxon>
        <taxon>Bifidobacteriales</taxon>
        <taxon>Bifidobacteriaceae</taxon>
        <taxon>Bifidobacterium</taxon>
    </lineage>
</organism>
<dbReference type="EMBL" id="JGZD01000001">
    <property type="protein sequence ID" value="KFI74244.1"/>
    <property type="molecule type" value="Genomic_DNA"/>
</dbReference>
<accession>A0A087BT94</accession>
<dbReference type="InterPro" id="IPR006047">
    <property type="entry name" value="GH13_cat_dom"/>
</dbReference>
<sequence length="678" mass="74567">MHSSDISSSSLPYYDGPLGAIPQGDGATFTTWAPTAEAVSVRLFTTSDPNEKAIATLPLKQTRDGAWSITQEGVGEGCYYDYLVRFPDGVIHRTSDPWGTASGVNGERSMVLDSSTATTTPDGWDQDVSPQIPLSATVIWETHIGDFSVDPDSGIDADHRGRYLAFTDESSHCESARAADGLDPSAMDTDDDFPTGMSYLKSLGVTHVQIMPFYDYGSVDERTGDSYNWGYDPIAYNVPEGSYSSDPYDGHVRIRECRAMIQALHSAGFRVVMDVVYNHMYRADNAFERMVPGYFCRRAADGSLSNGSGCGNDMASEHPMFRRFIIDSLVHWVKDYHIDGFRFDLMGLIDVDTLNQARKRLDALDGGHDILMYGEPWSAGDTEVGRGVLLGRHGSTQHLDTRIGWFCDGTRDSIKGSVTDDLDQGYVNGRADKFATQVFHALNGWRGTRREPASVAQLIQYVSAHDDLTLWDKLCLSMREGHPTIADYDAERDVDDILEANTMAAGLILMAAGLPFMLSGEEFARTKYGCDNSFQSSAQLNMLNWAQARRMSGLTGWYRTLIAIRRTHPEIFDGTRERVASPSPVIAATTGSILISANPTDDDVVLRPEVPFEAVPGEAVPATYDSSVDDSTAWRLLADSRTVLAQTRGGREESQPGRVAVEALPISPAHSFRIWEAR</sequence>
<evidence type="ECO:0000256" key="1">
    <source>
        <dbReference type="ARBA" id="ARBA00008061"/>
    </source>
</evidence>